<dbReference type="EMBL" id="OU963864">
    <property type="protein sequence ID" value="CAH0769133.1"/>
    <property type="molecule type" value="Genomic_DNA"/>
</dbReference>
<feature type="region of interest" description="Disordered" evidence="1">
    <location>
        <begin position="48"/>
        <end position="70"/>
    </location>
</feature>
<evidence type="ECO:0000256" key="2">
    <source>
        <dbReference type="SAM" id="SignalP"/>
    </source>
</evidence>
<reference evidence="4" key="1">
    <citation type="submission" date="2021-12" db="EMBL/GenBank/DDBJ databases">
        <authorList>
            <person name="King R."/>
        </authorList>
    </citation>
    <scope>NUCLEOTIDE SEQUENCE</scope>
</reference>
<proteinExistence type="predicted"/>
<feature type="signal peptide" evidence="2">
    <location>
        <begin position="1"/>
        <end position="19"/>
    </location>
</feature>
<evidence type="ECO:0000313" key="4">
    <source>
        <dbReference type="EMBL" id="CAH0769133.1"/>
    </source>
</evidence>
<dbReference type="KEGG" id="btab:109032381"/>
<keyword evidence="5" id="KW-1185">Reference proteome</keyword>
<keyword evidence="2" id="KW-0732">Signal</keyword>
<feature type="domain" description="AAA-ATPase-like" evidence="3">
    <location>
        <begin position="71"/>
        <end position="295"/>
    </location>
</feature>
<dbReference type="Proteomes" id="UP001152759">
    <property type="component" value="Chromosome 3"/>
</dbReference>
<feature type="chain" id="PRO_5040224929" description="AAA-ATPase-like domain-containing protein" evidence="2">
    <location>
        <begin position="20"/>
        <end position="756"/>
    </location>
</feature>
<dbReference type="Pfam" id="PF09820">
    <property type="entry name" value="AAA-ATPase_like"/>
    <property type="match status" value="1"/>
</dbReference>
<dbReference type="InterPro" id="IPR018631">
    <property type="entry name" value="AAA-ATPase-like_dom"/>
</dbReference>
<accession>A0A9P0G4X3</accession>
<dbReference type="PANTHER" id="PTHR34825:SF1">
    <property type="entry name" value="AAA-ATPASE-LIKE DOMAIN-CONTAINING PROTEIN"/>
    <property type="match status" value="1"/>
</dbReference>
<sequence length="756" mass="85902">MKTVLLTVSIVLLTNLGSCSTTGAISTKANEEPISACSNTSTVSIKSTKLESKPAKMGSKSKLEPRSPETSDFAEIRRSDSFIDKTDFIHEWLIHQPRNWYVPAPPGFGKSSLLSMVRYFCGGPLSAVEGTPGTLKIDSEKNPDNLFRGTLVSELKDFFHRHFQKYIVVSIDLSPLRKATDYRSFRHLLCGVLSNLVNNYLPLLEPNNLEEIKHEFFEMHNLTDTEHTAAFCHMNYYPLKEHVPLLVKKLKEHTGKDVIVLVDDVDASLKAILMNNITTSDNELFSDLQLFVRSFTERSPWGPAKCLFTGSFDLRLAIPGNTSIQISDFFRDKRIAVYFGLTQREVEKLLLNYSLQDHNDEVRRMLNGINIMGSSNTLFNTRAVLSYIKKRKISEIDDLTSTILRGFKNLFADEWIGQDITQILFGDGIVIKEDRDPEYTDLLGLKTKVTHGSALETHFHLNKPQHDIFIRILLRLGLMKIVKYNRHGRLTLGPTNTFTAGILRDYFYKSSYIERYYKVKARDGVLLTSAITNLTPSNFSIQAFGEAISNIVKECVPDDEAHFKSLIYMFAQKAADHYSKDILLETDVPIQIYDNGTLRGGPLSEKTIDLLMVEKRKSMGIIIVMKFKINAVQVLRLIKSRRCIEVFDGKRYSKYNLMDKMVIGISVSHSGSIDIKGEVLLETGIIKLSYYWPEPETSQPQPQGTQSPSKVTQPLPKKTPVSSALPPNGQREKKTDRIKEKNREKQIKDYMRNMRV</sequence>
<feature type="compositionally biased region" description="Low complexity" evidence="1">
    <location>
        <begin position="696"/>
        <end position="709"/>
    </location>
</feature>
<feature type="compositionally biased region" description="Basic and acidic residues" evidence="1">
    <location>
        <begin position="730"/>
        <end position="756"/>
    </location>
</feature>
<evidence type="ECO:0000313" key="5">
    <source>
        <dbReference type="Proteomes" id="UP001152759"/>
    </source>
</evidence>
<name>A0A9P0G4X3_BEMTA</name>
<gene>
    <name evidence="4" type="ORF">BEMITA_LOCUS6183</name>
</gene>
<feature type="region of interest" description="Disordered" evidence="1">
    <location>
        <begin position="696"/>
        <end position="756"/>
    </location>
</feature>
<protein>
    <recommendedName>
        <fullName evidence="3">AAA-ATPase-like domain-containing protein</fullName>
    </recommendedName>
</protein>
<feature type="compositionally biased region" description="Basic and acidic residues" evidence="1">
    <location>
        <begin position="61"/>
        <end position="70"/>
    </location>
</feature>
<dbReference type="PANTHER" id="PTHR34825">
    <property type="entry name" value="CONSERVED PROTEIN, WITH A WEAK D-GALACTARATE DEHYDRATASE/ALTRONATE HYDROLASE DOMAIN"/>
    <property type="match status" value="1"/>
</dbReference>
<organism evidence="4 5">
    <name type="scientific">Bemisia tabaci</name>
    <name type="common">Sweetpotato whitefly</name>
    <name type="synonym">Aleurodes tabaci</name>
    <dbReference type="NCBI Taxonomy" id="7038"/>
    <lineage>
        <taxon>Eukaryota</taxon>
        <taxon>Metazoa</taxon>
        <taxon>Ecdysozoa</taxon>
        <taxon>Arthropoda</taxon>
        <taxon>Hexapoda</taxon>
        <taxon>Insecta</taxon>
        <taxon>Pterygota</taxon>
        <taxon>Neoptera</taxon>
        <taxon>Paraneoptera</taxon>
        <taxon>Hemiptera</taxon>
        <taxon>Sternorrhyncha</taxon>
        <taxon>Aleyrodoidea</taxon>
        <taxon>Aleyrodidae</taxon>
        <taxon>Aleyrodinae</taxon>
        <taxon>Bemisia</taxon>
    </lineage>
</organism>
<evidence type="ECO:0000256" key="1">
    <source>
        <dbReference type="SAM" id="MobiDB-lite"/>
    </source>
</evidence>
<dbReference type="AlphaFoldDB" id="A0A9P0G4X3"/>
<evidence type="ECO:0000259" key="3">
    <source>
        <dbReference type="Pfam" id="PF09820"/>
    </source>
</evidence>